<dbReference type="Proteomes" id="UP000537130">
    <property type="component" value="Unassembled WGS sequence"/>
</dbReference>
<comment type="similarity">
    <text evidence="14 16">In the N-terminal section; belongs to the carbohydrate kinase PfkB family.</text>
</comment>
<dbReference type="SUPFAM" id="SSF53613">
    <property type="entry name" value="Ribokinase-like"/>
    <property type="match status" value="1"/>
</dbReference>
<dbReference type="NCBIfam" id="NF008454">
    <property type="entry name" value="PRK11316.1"/>
    <property type="match status" value="1"/>
</dbReference>
<dbReference type="InterPro" id="IPR014729">
    <property type="entry name" value="Rossmann-like_a/b/a_fold"/>
</dbReference>
<dbReference type="InterPro" id="IPR002173">
    <property type="entry name" value="Carboh/pur_kinase_PfkB_CS"/>
</dbReference>
<feature type="binding site" evidence="16">
    <location>
        <begin position="195"/>
        <end position="198"/>
    </location>
    <ligand>
        <name>ATP</name>
        <dbReference type="ChEBI" id="CHEBI:30616"/>
    </ligand>
</feature>
<keyword evidence="20" id="KW-1185">Reference proteome</keyword>
<dbReference type="SUPFAM" id="SSF52374">
    <property type="entry name" value="Nucleotidylyl transferase"/>
    <property type="match status" value="1"/>
</dbReference>
<dbReference type="GO" id="GO:0005524">
    <property type="term" value="F:ATP binding"/>
    <property type="evidence" value="ECO:0007669"/>
    <property type="project" value="UniProtKB-UniRule"/>
</dbReference>
<evidence type="ECO:0000256" key="9">
    <source>
        <dbReference type="ARBA" id="ARBA00022840"/>
    </source>
</evidence>
<comment type="subunit">
    <text evidence="4 16">Homodimer.</text>
</comment>
<dbReference type="PANTHER" id="PTHR46969">
    <property type="entry name" value="BIFUNCTIONAL PROTEIN HLDE"/>
    <property type="match status" value="1"/>
</dbReference>
<proteinExistence type="inferred from homology"/>
<dbReference type="GO" id="GO:0097171">
    <property type="term" value="P:ADP-L-glycero-beta-D-manno-heptose biosynthetic process"/>
    <property type="evidence" value="ECO:0007669"/>
    <property type="project" value="UniProtKB-UniPathway"/>
</dbReference>
<dbReference type="RefSeq" id="WP_183409921.1">
    <property type="nucleotide sequence ID" value="NZ_JACHWY010000001.1"/>
</dbReference>
<dbReference type="FunFam" id="3.40.1190.20:FF:000002">
    <property type="entry name" value="Bifunctional protein HldE"/>
    <property type="match status" value="1"/>
</dbReference>
<evidence type="ECO:0000256" key="11">
    <source>
        <dbReference type="ARBA" id="ARBA00023277"/>
    </source>
</evidence>
<dbReference type="EC" id="2.7.1.167" evidence="16"/>
<evidence type="ECO:0000256" key="7">
    <source>
        <dbReference type="ARBA" id="ARBA00022741"/>
    </source>
</evidence>
<feature type="region of interest" description="Ribokinase" evidence="16">
    <location>
        <begin position="1"/>
        <end position="318"/>
    </location>
</feature>
<dbReference type="PANTHER" id="PTHR46969:SF1">
    <property type="entry name" value="BIFUNCTIONAL PROTEIN HLDE"/>
    <property type="match status" value="1"/>
</dbReference>
<dbReference type="InterPro" id="IPR011611">
    <property type="entry name" value="PfkB_dom"/>
</dbReference>
<organism evidence="19 20">
    <name type="scientific">Litorivivens lipolytica</name>
    <dbReference type="NCBI Taxonomy" id="1524264"/>
    <lineage>
        <taxon>Bacteria</taxon>
        <taxon>Pseudomonadati</taxon>
        <taxon>Pseudomonadota</taxon>
        <taxon>Gammaproteobacteria</taxon>
        <taxon>Litorivivens</taxon>
    </lineage>
</organism>
<comment type="pathway">
    <text evidence="16">Nucleotide-sugar biosynthesis; ADP-L-glycero-beta-D-manno-heptose biosynthesis; ADP-L-glycero-beta-D-manno-heptose from D-glycero-beta-D-manno-heptose 7-phosphate: step 1/4.</text>
</comment>
<keyword evidence="6 16" id="KW-0548">Nucleotidyltransferase</keyword>
<keyword evidence="11 16" id="KW-0119">Carbohydrate metabolism</keyword>
<evidence type="ECO:0000256" key="8">
    <source>
        <dbReference type="ARBA" id="ARBA00022777"/>
    </source>
</evidence>
<dbReference type="InterPro" id="IPR029056">
    <property type="entry name" value="Ribokinase-like"/>
</dbReference>
<comment type="similarity">
    <text evidence="15 16">In the C-terminal section; belongs to the cytidylyltransferase family.</text>
</comment>
<dbReference type="Gene3D" id="3.40.50.620">
    <property type="entry name" value="HUPs"/>
    <property type="match status" value="1"/>
</dbReference>
<accession>A0A7W4W4G1</accession>
<gene>
    <name evidence="16" type="primary">hldE</name>
    <name evidence="19" type="ORF">FHR99_001526</name>
</gene>
<feature type="domain" description="Carbohydrate kinase PfkB" evidence="17">
    <location>
        <begin position="12"/>
        <end position="304"/>
    </location>
</feature>
<comment type="function">
    <text evidence="1 16">Catalyzes the phosphorylation of D-glycero-D-manno-heptose 7-phosphate at the C-1 position to selectively form D-glycero-beta-D-manno-heptose-1,7-bisphosphate.</text>
</comment>
<evidence type="ECO:0000256" key="6">
    <source>
        <dbReference type="ARBA" id="ARBA00022695"/>
    </source>
</evidence>
<feature type="domain" description="Cytidyltransferase-like" evidence="18">
    <location>
        <begin position="344"/>
        <end position="438"/>
    </location>
</feature>
<evidence type="ECO:0000256" key="14">
    <source>
        <dbReference type="ARBA" id="ARBA00060955"/>
    </source>
</evidence>
<feature type="region of interest" description="Cytidylyltransferase" evidence="16">
    <location>
        <begin position="344"/>
        <end position="478"/>
    </location>
</feature>
<evidence type="ECO:0000256" key="5">
    <source>
        <dbReference type="ARBA" id="ARBA00022679"/>
    </source>
</evidence>
<keyword evidence="9 16" id="KW-0067">ATP-binding</keyword>
<evidence type="ECO:0000256" key="16">
    <source>
        <dbReference type="HAMAP-Rule" id="MF_01603"/>
    </source>
</evidence>
<dbReference type="UniPathway" id="UPA00356">
    <property type="reaction ID" value="UER00437"/>
</dbReference>
<comment type="catalytic activity">
    <reaction evidence="12 16">
        <text>D-glycero-beta-D-manno-heptose 1-phosphate + ATP + H(+) = ADP-D-glycero-beta-D-manno-heptose + diphosphate</text>
        <dbReference type="Rhea" id="RHEA:27465"/>
        <dbReference type="ChEBI" id="CHEBI:15378"/>
        <dbReference type="ChEBI" id="CHEBI:30616"/>
        <dbReference type="ChEBI" id="CHEBI:33019"/>
        <dbReference type="ChEBI" id="CHEBI:59967"/>
        <dbReference type="ChEBI" id="CHEBI:61593"/>
        <dbReference type="EC" id="2.7.7.70"/>
    </reaction>
</comment>
<dbReference type="GO" id="GO:0009244">
    <property type="term" value="P:lipopolysaccharide core region biosynthetic process"/>
    <property type="evidence" value="ECO:0007669"/>
    <property type="project" value="UniProtKB-UniPathway"/>
</dbReference>
<dbReference type="Pfam" id="PF01467">
    <property type="entry name" value="CTP_transf_like"/>
    <property type="match status" value="1"/>
</dbReference>
<evidence type="ECO:0000256" key="2">
    <source>
        <dbReference type="ARBA" id="ARBA00003753"/>
    </source>
</evidence>
<sequence>MKLHMPRFDQSRVLVVGDLMLDRYWHGNTSRVSPEAPVPVVDVKQIEDRPGGAGNVALNISALGSASVLAGLVGRDEAAGVLQQRLEAANILCQFQVSETHPTITKLRVISRHQQLLRLDFENPFAPEDAQALSQTALTALKDAKALVISDYAKGALQDPQPLIQAARAQGIAILVDPKGTDFRKYRGATLLTPNLHEFEAIVGKTTSEQDLVEKAQSMIHELELQALLVTRGEHGMSLIRPGEPEFHLPARAREVFDVTGAGDTVISVLAAALGAGDDLPNAVALANLAAGIVVGKLGTAAISAPELRRAVQREQGSERGAVTVEQLTLALEDARAHGERIVFTNGCFDIIHAGHVGYLEQARQLGDRLVVAVNSDASVTKLKGPGRPINPQDRRMKVLAGLEAVDWVVCFDDDTPEPLLDVLKPEVLVKGGDYDKKGVVGWEIVEAYGGEVKVLSFFDDCSTTAIVNKVLEKNNPQ</sequence>
<evidence type="ECO:0000256" key="3">
    <source>
        <dbReference type="ARBA" id="ARBA00004713"/>
    </source>
</evidence>
<evidence type="ECO:0000256" key="10">
    <source>
        <dbReference type="ARBA" id="ARBA00023268"/>
    </source>
</evidence>
<dbReference type="CDD" id="cd01172">
    <property type="entry name" value="RfaE_like"/>
    <property type="match status" value="1"/>
</dbReference>
<protein>
    <recommendedName>
        <fullName evidence="16">Bifunctional protein HldE</fullName>
    </recommendedName>
    <domain>
        <recommendedName>
            <fullName evidence="16">D-beta-D-heptose 7-phosphate kinase</fullName>
            <ecNumber evidence="16">2.7.1.167</ecNumber>
        </recommendedName>
        <alternativeName>
            <fullName evidence="16">D-beta-D-heptose 7-phosphotransferase</fullName>
        </alternativeName>
        <alternativeName>
            <fullName evidence="16">D-glycero-beta-D-manno-heptose-7-phosphate kinase</fullName>
        </alternativeName>
    </domain>
    <domain>
        <recommendedName>
            <fullName evidence="16">D-beta-D-heptose 1-phosphate adenylyltransferase</fullName>
            <ecNumber evidence="16">2.7.7.70</ecNumber>
        </recommendedName>
        <alternativeName>
            <fullName evidence="16">D-glycero-beta-D-manno-heptose 1-phosphate adenylyltransferase</fullName>
        </alternativeName>
    </domain>
</protein>
<dbReference type="EMBL" id="JACHWY010000001">
    <property type="protein sequence ID" value="MBB3047290.1"/>
    <property type="molecule type" value="Genomic_DNA"/>
</dbReference>
<evidence type="ECO:0000256" key="13">
    <source>
        <dbReference type="ARBA" id="ARBA00052873"/>
    </source>
</evidence>
<dbReference type="InterPro" id="IPR011913">
    <property type="entry name" value="RfaE_dom_I"/>
</dbReference>
<dbReference type="PROSITE" id="PS00583">
    <property type="entry name" value="PFKB_KINASES_1"/>
    <property type="match status" value="1"/>
</dbReference>
<comment type="function">
    <text evidence="2 16">Catalyzes the ADP transfer from ATP to D-glycero-beta-D-manno-heptose 1-phosphate, yielding ADP-D-glycero-beta-D-manno-heptose.</text>
</comment>
<dbReference type="GO" id="GO:0033786">
    <property type="term" value="F:heptose-1-phosphate adenylyltransferase activity"/>
    <property type="evidence" value="ECO:0007669"/>
    <property type="project" value="UniProtKB-UniRule"/>
</dbReference>
<keyword evidence="8 16" id="KW-0418">Kinase</keyword>
<evidence type="ECO:0000256" key="1">
    <source>
        <dbReference type="ARBA" id="ARBA00002319"/>
    </source>
</evidence>
<dbReference type="NCBIfam" id="TIGR00125">
    <property type="entry name" value="cyt_tran_rel"/>
    <property type="match status" value="1"/>
</dbReference>
<dbReference type="InterPro" id="IPR011914">
    <property type="entry name" value="RfaE_dom_II"/>
</dbReference>
<evidence type="ECO:0000256" key="4">
    <source>
        <dbReference type="ARBA" id="ARBA00011738"/>
    </source>
</evidence>
<dbReference type="UniPathway" id="UPA00958"/>
<dbReference type="EC" id="2.7.7.70" evidence="16"/>
<dbReference type="GO" id="GO:0033785">
    <property type="term" value="F:heptose 7-phosphate kinase activity"/>
    <property type="evidence" value="ECO:0007669"/>
    <property type="project" value="UniProtKB-UniRule"/>
</dbReference>
<evidence type="ECO:0000259" key="18">
    <source>
        <dbReference type="Pfam" id="PF01467"/>
    </source>
</evidence>
<dbReference type="AlphaFoldDB" id="A0A7W4W4G1"/>
<comment type="caution">
    <text evidence="19">The sequence shown here is derived from an EMBL/GenBank/DDBJ whole genome shotgun (WGS) entry which is preliminary data.</text>
</comment>
<keyword evidence="7 16" id="KW-0547">Nucleotide-binding</keyword>
<evidence type="ECO:0000256" key="15">
    <source>
        <dbReference type="ARBA" id="ARBA00061122"/>
    </source>
</evidence>
<dbReference type="Pfam" id="PF00294">
    <property type="entry name" value="PfkB"/>
    <property type="match status" value="1"/>
</dbReference>
<dbReference type="Gene3D" id="3.40.1190.20">
    <property type="match status" value="1"/>
</dbReference>
<dbReference type="FunFam" id="3.40.50.620:FF:000028">
    <property type="entry name" value="Bifunctional protein HldE"/>
    <property type="match status" value="1"/>
</dbReference>
<evidence type="ECO:0000259" key="17">
    <source>
        <dbReference type="Pfam" id="PF00294"/>
    </source>
</evidence>
<dbReference type="HAMAP" id="MF_01603">
    <property type="entry name" value="HldE"/>
    <property type="match status" value="1"/>
</dbReference>
<name>A0A7W4W4G1_9GAMM</name>
<dbReference type="InterPro" id="IPR023030">
    <property type="entry name" value="Bifunc_HldE"/>
</dbReference>
<dbReference type="NCBIfam" id="TIGR02199">
    <property type="entry name" value="rfaE_dom_II"/>
    <property type="match status" value="1"/>
</dbReference>
<dbReference type="GO" id="GO:0005829">
    <property type="term" value="C:cytosol"/>
    <property type="evidence" value="ECO:0007669"/>
    <property type="project" value="TreeGrafter"/>
</dbReference>
<evidence type="ECO:0000313" key="19">
    <source>
        <dbReference type="EMBL" id="MBB3047290.1"/>
    </source>
</evidence>
<dbReference type="InterPro" id="IPR004821">
    <property type="entry name" value="Cyt_trans-like"/>
</dbReference>
<comment type="catalytic activity">
    <reaction evidence="13 16">
        <text>D-glycero-beta-D-manno-heptose 7-phosphate + ATP = D-glycero-beta-D-manno-heptose 1,7-bisphosphate + ADP + H(+)</text>
        <dbReference type="Rhea" id="RHEA:27473"/>
        <dbReference type="ChEBI" id="CHEBI:15378"/>
        <dbReference type="ChEBI" id="CHEBI:30616"/>
        <dbReference type="ChEBI" id="CHEBI:60204"/>
        <dbReference type="ChEBI" id="CHEBI:60208"/>
        <dbReference type="ChEBI" id="CHEBI:456216"/>
        <dbReference type="EC" id="2.7.1.167"/>
    </reaction>
</comment>
<feature type="active site" evidence="16">
    <location>
        <position position="264"/>
    </location>
</feature>
<keyword evidence="10 16" id="KW-0511">Multifunctional enzyme</keyword>
<evidence type="ECO:0000256" key="12">
    <source>
        <dbReference type="ARBA" id="ARBA00047428"/>
    </source>
</evidence>
<comment type="pathway">
    <text evidence="16">Nucleotide-sugar biosynthesis; ADP-L-glycero-beta-D-manno-heptose biosynthesis; ADP-L-glycero-beta-D-manno-heptose from D-glycero-beta-D-manno-heptose 7-phosphate: step 3/4.</text>
</comment>
<dbReference type="NCBIfam" id="TIGR02198">
    <property type="entry name" value="rfaE_dom_I"/>
    <property type="match status" value="1"/>
</dbReference>
<keyword evidence="5 16" id="KW-0808">Transferase</keyword>
<comment type="pathway">
    <text evidence="3">Bacterial outer membrane biogenesis; LPS core biosynthesis.</text>
</comment>
<reference evidence="19 20" key="1">
    <citation type="submission" date="2020-08" db="EMBL/GenBank/DDBJ databases">
        <title>Genomic Encyclopedia of Type Strains, Phase III (KMG-III): the genomes of soil and plant-associated and newly described type strains.</title>
        <authorList>
            <person name="Whitman W."/>
        </authorList>
    </citation>
    <scope>NUCLEOTIDE SEQUENCE [LARGE SCALE GENOMIC DNA]</scope>
    <source>
        <strain evidence="19 20">CECT 8654</strain>
    </source>
</reference>
<dbReference type="GO" id="GO:0016773">
    <property type="term" value="F:phosphotransferase activity, alcohol group as acceptor"/>
    <property type="evidence" value="ECO:0007669"/>
    <property type="project" value="InterPro"/>
</dbReference>
<evidence type="ECO:0000313" key="20">
    <source>
        <dbReference type="Proteomes" id="UP000537130"/>
    </source>
</evidence>